<dbReference type="PROSITE" id="PS00678">
    <property type="entry name" value="WD_REPEATS_1"/>
    <property type="match status" value="1"/>
</dbReference>
<evidence type="ECO:0000256" key="2">
    <source>
        <dbReference type="ARBA" id="ARBA00022737"/>
    </source>
</evidence>
<dbReference type="SMART" id="SM00320">
    <property type="entry name" value="WD40"/>
    <property type="match status" value="5"/>
</dbReference>
<keyword evidence="2" id="KW-0677">Repeat</keyword>
<dbReference type="PROSITE" id="PS50294">
    <property type="entry name" value="WD_REPEATS_REGION"/>
    <property type="match status" value="2"/>
</dbReference>
<dbReference type="EMBL" id="CAJNOC010005584">
    <property type="protein sequence ID" value="CAF1056345.1"/>
    <property type="molecule type" value="Genomic_DNA"/>
</dbReference>
<comment type="caution">
    <text evidence="4">The sequence shown here is derived from an EMBL/GenBank/DDBJ whole genome shotgun (WGS) entry which is preliminary data.</text>
</comment>
<dbReference type="InterPro" id="IPR019775">
    <property type="entry name" value="WD40_repeat_CS"/>
</dbReference>
<dbReference type="PANTHER" id="PTHR22847:SF637">
    <property type="entry name" value="WD REPEAT DOMAIN 5B"/>
    <property type="match status" value="1"/>
</dbReference>
<dbReference type="PROSITE" id="PS50082">
    <property type="entry name" value="WD_REPEATS_2"/>
    <property type="match status" value="3"/>
</dbReference>
<keyword evidence="1 3" id="KW-0853">WD repeat</keyword>
<evidence type="ECO:0000256" key="1">
    <source>
        <dbReference type="ARBA" id="ARBA00022574"/>
    </source>
</evidence>
<dbReference type="SUPFAM" id="SSF50998">
    <property type="entry name" value="Quinoprotein alcohol dehydrogenase-like"/>
    <property type="match status" value="1"/>
</dbReference>
<feature type="repeat" description="WD" evidence="3">
    <location>
        <begin position="1"/>
        <end position="26"/>
    </location>
</feature>
<dbReference type="InterPro" id="IPR001680">
    <property type="entry name" value="WD40_rpt"/>
</dbReference>
<dbReference type="AlphaFoldDB" id="A0A814KSL5"/>
<sequence length="287" mass="32267">MRSIFSGSVNGTINVWDYDSNSLLFTLNGHRAAVRSIEYLPNNYLVSGDSDSKLFIWNLKTRSKYTEYDLAKGYVSSIILINSTTFATASDTNIELWSTETFASRLKIDSKYCQHIVGMKYYLNKLFSISSDGKLKLWENFDMKFEIDIKCDVASFEVISLSNSICGCTDGLIKSYSTETNSFVFIKSFQQNEEVLSLIKLGLELFAAGGKYGSFSIWNYKTGSNLLTRKGHTSNIDALEYIQNGTIMTGSSTGAIRVWDVNNDTMIKQICAYCNVYALKCLGKFQL</sequence>
<organism evidence="4 5">
    <name type="scientific">Brachionus calyciflorus</name>
    <dbReference type="NCBI Taxonomy" id="104777"/>
    <lineage>
        <taxon>Eukaryota</taxon>
        <taxon>Metazoa</taxon>
        <taxon>Spiralia</taxon>
        <taxon>Gnathifera</taxon>
        <taxon>Rotifera</taxon>
        <taxon>Eurotatoria</taxon>
        <taxon>Monogononta</taxon>
        <taxon>Pseudotrocha</taxon>
        <taxon>Ploima</taxon>
        <taxon>Brachionidae</taxon>
        <taxon>Brachionus</taxon>
    </lineage>
</organism>
<dbReference type="PRINTS" id="PR00320">
    <property type="entry name" value="GPROTEINBRPT"/>
</dbReference>
<accession>A0A814KSL5</accession>
<dbReference type="InterPro" id="IPR011047">
    <property type="entry name" value="Quinoprotein_ADH-like_sf"/>
</dbReference>
<keyword evidence="5" id="KW-1185">Reference proteome</keyword>
<evidence type="ECO:0000313" key="4">
    <source>
        <dbReference type="EMBL" id="CAF1056345.1"/>
    </source>
</evidence>
<feature type="repeat" description="WD" evidence="3">
    <location>
        <begin position="229"/>
        <end position="269"/>
    </location>
</feature>
<proteinExistence type="predicted"/>
<dbReference type="Proteomes" id="UP000663879">
    <property type="component" value="Unassembled WGS sequence"/>
</dbReference>
<dbReference type="Pfam" id="PF00400">
    <property type="entry name" value="WD40"/>
    <property type="match status" value="2"/>
</dbReference>
<dbReference type="PANTHER" id="PTHR22847">
    <property type="entry name" value="WD40 REPEAT PROTEIN"/>
    <property type="match status" value="1"/>
</dbReference>
<evidence type="ECO:0000256" key="3">
    <source>
        <dbReference type="PROSITE-ProRule" id="PRU00221"/>
    </source>
</evidence>
<name>A0A814KSL5_9BILA</name>
<feature type="repeat" description="WD" evidence="3">
    <location>
        <begin position="27"/>
        <end position="67"/>
    </location>
</feature>
<reference evidence="4" key="1">
    <citation type="submission" date="2021-02" db="EMBL/GenBank/DDBJ databases">
        <authorList>
            <person name="Nowell W R."/>
        </authorList>
    </citation>
    <scope>NUCLEOTIDE SEQUENCE</scope>
    <source>
        <strain evidence="4">Ploen Becks lab</strain>
    </source>
</reference>
<dbReference type="GO" id="GO:1990234">
    <property type="term" value="C:transferase complex"/>
    <property type="evidence" value="ECO:0007669"/>
    <property type="project" value="UniProtKB-ARBA"/>
</dbReference>
<gene>
    <name evidence="4" type="ORF">OXX778_LOCUS19071</name>
</gene>
<dbReference type="InterPro" id="IPR020472">
    <property type="entry name" value="WD40_PAC1"/>
</dbReference>
<protein>
    <submittedName>
        <fullName evidence="4">Uncharacterized protein</fullName>
    </submittedName>
</protein>
<dbReference type="Gene3D" id="2.130.10.10">
    <property type="entry name" value="YVTN repeat-like/Quinoprotein amine dehydrogenase"/>
    <property type="match status" value="2"/>
</dbReference>
<evidence type="ECO:0000313" key="5">
    <source>
        <dbReference type="Proteomes" id="UP000663879"/>
    </source>
</evidence>
<dbReference type="OrthoDB" id="6275838at2759"/>
<dbReference type="InterPro" id="IPR015943">
    <property type="entry name" value="WD40/YVTN_repeat-like_dom_sf"/>
</dbReference>